<dbReference type="AlphaFoldDB" id="A0A1F5X2X6"/>
<dbReference type="Proteomes" id="UP000178684">
    <property type="component" value="Unassembled WGS sequence"/>
</dbReference>
<protein>
    <recommendedName>
        <fullName evidence="3">DUF4367 domain-containing protein</fullName>
    </recommendedName>
</protein>
<reference evidence="1 2" key="1">
    <citation type="journal article" date="2016" name="Nat. Commun.">
        <title>Thousands of microbial genomes shed light on interconnected biogeochemical processes in an aquifer system.</title>
        <authorList>
            <person name="Anantharaman K."/>
            <person name="Brown C.T."/>
            <person name="Hug L.A."/>
            <person name="Sharon I."/>
            <person name="Castelle C.J."/>
            <person name="Probst A.J."/>
            <person name="Thomas B.C."/>
            <person name="Singh A."/>
            <person name="Wilkins M.J."/>
            <person name="Karaoz U."/>
            <person name="Brodie E.L."/>
            <person name="Williams K.H."/>
            <person name="Hubbard S.S."/>
            <person name="Banfield J.F."/>
        </authorList>
    </citation>
    <scope>NUCLEOTIDE SEQUENCE [LARGE SCALE GENOMIC DNA]</scope>
</reference>
<proteinExistence type="predicted"/>
<gene>
    <name evidence="1" type="ORF">A3B18_03860</name>
</gene>
<dbReference type="EMBL" id="MFIE01000025">
    <property type="protein sequence ID" value="OGF82249.1"/>
    <property type="molecule type" value="Genomic_DNA"/>
</dbReference>
<evidence type="ECO:0000313" key="2">
    <source>
        <dbReference type="Proteomes" id="UP000178684"/>
    </source>
</evidence>
<accession>A0A1F5X2X6</accession>
<evidence type="ECO:0008006" key="3">
    <source>
        <dbReference type="Google" id="ProtNLM"/>
    </source>
</evidence>
<name>A0A1F5X2X6_9BACT</name>
<organism evidence="1 2">
    <name type="scientific">Candidatus Giovannonibacteria bacterium RIFCSPLOWO2_01_FULL_46_13</name>
    <dbReference type="NCBI Taxonomy" id="1798352"/>
    <lineage>
        <taxon>Bacteria</taxon>
        <taxon>Candidatus Giovannoniibacteriota</taxon>
    </lineage>
</organism>
<evidence type="ECO:0000313" key="1">
    <source>
        <dbReference type="EMBL" id="OGF82249.1"/>
    </source>
</evidence>
<comment type="caution">
    <text evidence="1">The sequence shown here is derived from an EMBL/GenBank/DDBJ whole genome shotgun (WGS) entry which is preliminary data.</text>
</comment>
<sequence length="187" mass="20972">MDTYKKQLIIAAVILAILSASAIWFWNSGKSFSLANNQDDLTALTGATLGENYQIYKNDHYGFSLEHPKNLKIEEFDEGEGAATFVFVDETSREGFQIFASQVETDIDGAPSAEDIKADIPEMIIEEATEVVIGDSQHALIFWSEDPTIGRTREVWFINNGNLYAITAYEEFDPELAQIMDTLKFVK</sequence>